<dbReference type="GeneID" id="63706463"/>
<dbReference type="Gene3D" id="3.40.50.300">
    <property type="entry name" value="P-loop containing nucleotide triphosphate hydrolases"/>
    <property type="match status" value="1"/>
</dbReference>
<dbReference type="SUPFAM" id="SSF52540">
    <property type="entry name" value="P-loop containing nucleoside triphosphate hydrolases"/>
    <property type="match status" value="1"/>
</dbReference>
<evidence type="ECO:0000256" key="3">
    <source>
        <dbReference type="SAM" id="MobiDB-lite"/>
    </source>
</evidence>
<keyword evidence="4" id="KW-1133">Transmembrane helix</keyword>
<proteinExistence type="predicted"/>
<feature type="transmembrane region" description="Helical" evidence="4">
    <location>
        <begin position="776"/>
        <end position="797"/>
    </location>
</feature>
<dbReference type="InterPro" id="IPR002110">
    <property type="entry name" value="Ankyrin_rpt"/>
</dbReference>
<evidence type="ECO:0000256" key="2">
    <source>
        <dbReference type="PROSITE-ProRule" id="PRU00023"/>
    </source>
</evidence>
<evidence type="ECO:0000313" key="7">
    <source>
        <dbReference type="EMBL" id="KXG45683.1"/>
    </source>
</evidence>
<keyword evidence="4" id="KW-0812">Transmembrane</keyword>
<keyword evidence="2" id="KW-0040">ANK repeat</keyword>
<keyword evidence="4" id="KW-0472">Membrane</keyword>
<dbReference type="Pfam" id="PF24883">
    <property type="entry name" value="NPHP3_N"/>
    <property type="match status" value="1"/>
</dbReference>
<sequence length="1073" mass="121308">MASIEAVQTETINSKLYDSQQTIPLTIQTQNISGSARVHNGPYFSIKRTSTYSRTRDALAWLSSLFFDEVHDRIRNQAQITRQNRTAQGDDYYSGKWLLDSVVFDQWRSRVTRELWYLGMPGAGKSVMASIIIQHLLDLQKDFKAEFQSPRVAYLYLSYKESHTLDQLLGSIIKQVIIDDTPLPQSLTKLWERCNSGAVRPTLSSLMDLLQEVTCDRPVYVVVDALDEYRVKDRKELMDRLRDCKNIFILITSRVLPEWEELTGDCTTAEIRANPKDIDLFLEHGFQESPRLRKFEEKSPGLLKQIKSAVHEACSGMFLLASLHMRSIICQRTIEGVKDRIRSLPQDINGMYNDTLARIRQLEQDDVKLALGILSWVVFSYRPLKIEEIQHSMAVDLSSKRFNENKMFGEESMREVCEGLVTVTDGVISLVHYTAQSFFKEKRNELFPGFHATIAKTCITYLSLKALEQPDDIENQQSYADDLYDIPDPRTANEILESAKSTRHRRLSYNQKRAKFPFLIYASEFLPRHLRDLGTVSVLDDILYSLQRLLQDRPKRLFLIRIMSEYYPQLGHASQLLEPFHLAEDFVLPSDAGTISAGLISAGGSDDPVPWEEVSPVLPSSPTNNRDSHIESGDQEPHSTLVDESPSEVHPDDDLSRGLPTATVEREFTALHLAVFLGWPPIVTQLLDSSKQRLAINAVDMDGRTPLIIAAGERHWDVVPLLLDRGASVDLLSSDGHAVLLQASQRDRKDIVQRVIFDLMHPMIYDISHVKPIEHIMAIVIAFILEVFFLVGGYYPTYNQVRAIEQRWMNRVLHLSTRRKAIDSQFGDHLRLLTAATSGDCEAIKRLVYDGRVQFQSETSCFHNTAAFLAVEFDQRDAAAEILDSGANINMRGLQNCTLLHRAAYRNSIGMVQMLLDRHPTIDLKDDDGLTAWSANLDEEHNAVLGILHRAGADPNTRMVYGENKLYSSAAAGNVRTVRFLLRQGVNPSIKTDYGWTPLHWAAGNGFPLCVEELRRAGAELNPISDVSKTPLDLAIERNEQAIAKYLRDAGAKTASEVLAETGGRNKSDVTRP</sequence>
<accession>A0A135L9R2</accession>
<evidence type="ECO:0000256" key="4">
    <source>
        <dbReference type="SAM" id="Phobius"/>
    </source>
</evidence>
<dbReference type="RefSeq" id="XP_040644219.1">
    <property type="nucleotide sequence ID" value="XM_040791163.1"/>
</dbReference>
<dbReference type="EMBL" id="LHQR01000070">
    <property type="protein sequence ID" value="KXG45683.1"/>
    <property type="molecule type" value="Genomic_DNA"/>
</dbReference>
<dbReference type="AlphaFoldDB" id="A0A135L9R2"/>
<dbReference type="SMART" id="SM00248">
    <property type="entry name" value="ANK"/>
    <property type="match status" value="8"/>
</dbReference>
<dbReference type="InterPro" id="IPR056884">
    <property type="entry name" value="NPHP3-like_N"/>
</dbReference>
<dbReference type="PROSITE" id="PS50297">
    <property type="entry name" value="ANK_REP_REGION"/>
    <property type="match status" value="2"/>
</dbReference>
<dbReference type="Pfam" id="PF22939">
    <property type="entry name" value="WHD_GPIID"/>
    <property type="match status" value="1"/>
</dbReference>
<feature type="repeat" description="ANK" evidence="2">
    <location>
        <begin position="895"/>
        <end position="927"/>
    </location>
</feature>
<protein>
    <submittedName>
        <fullName evidence="7">Uncharacterized protein</fullName>
    </submittedName>
</protein>
<dbReference type="Pfam" id="PF12796">
    <property type="entry name" value="Ank_2"/>
    <property type="match status" value="3"/>
</dbReference>
<feature type="domain" description="GPI inositol-deacylase winged helix" evidence="5">
    <location>
        <begin position="368"/>
        <end position="441"/>
    </location>
</feature>
<dbReference type="OMA" id="WITHAYR"/>
<evidence type="ECO:0000259" key="5">
    <source>
        <dbReference type="Pfam" id="PF22939"/>
    </source>
</evidence>
<name>A0A135L9R2_PENPA</name>
<feature type="domain" description="Nephrocystin 3-like N-terminal" evidence="6">
    <location>
        <begin position="94"/>
        <end position="254"/>
    </location>
</feature>
<dbReference type="OrthoDB" id="195446at2759"/>
<keyword evidence="1" id="KW-0677">Repeat</keyword>
<feature type="compositionally biased region" description="Basic and acidic residues" evidence="3">
    <location>
        <begin position="647"/>
        <end position="656"/>
    </location>
</feature>
<dbReference type="SUPFAM" id="SSF48403">
    <property type="entry name" value="Ankyrin repeat"/>
    <property type="match status" value="2"/>
</dbReference>
<dbReference type="PANTHER" id="PTHR10039:SF15">
    <property type="entry name" value="NACHT DOMAIN-CONTAINING PROTEIN"/>
    <property type="match status" value="1"/>
</dbReference>
<feature type="compositionally biased region" description="Basic and acidic residues" evidence="3">
    <location>
        <begin position="626"/>
        <end position="637"/>
    </location>
</feature>
<evidence type="ECO:0000259" key="6">
    <source>
        <dbReference type="Pfam" id="PF24883"/>
    </source>
</evidence>
<feature type="region of interest" description="Disordered" evidence="3">
    <location>
        <begin position="604"/>
        <end position="658"/>
    </location>
</feature>
<feature type="repeat" description="ANK" evidence="2">
    <location>
        <begin position="961"/>
        <end position="993"/>
    </location>
</feature>
<feature type="repeat" description="ANK" evidence="2">
    <location>
        <begin position="994"/>
        <end position="1026"/>
    </location>
</feature>
<gene>
    <name evidence="7" type="ORF">PGRI_034500</name>
</gene>
<comment type="caution">
    <text evidence="7">The sequence shown here is derived from an EMBL/GenBank/DDBJ whole genome shotgun (WGS) entry which is preliminary data.</text>
</comment>
<dbReference type="Gene3D" id="1.25.40.20">
    <property type="entry name" value="Ankyrin repeat-containing domain"/>
    <property type="match status" value="2"/>
</dbReference>
<dbReference type="InterPro" id="IPR054471">
    <property type="entry name" value="GPIID_WHD"/>
</dbReference>
<organism evidence="7 8">
    <name type="scientific">Penicillium patulum</name>
    <name type="common">Penicillium griseofulvum</name>
    <dbReference type="NCBI Taxonomy" id="5078"/>
    <lineage>
        <taxon>Eukaryota</taxon>
        <taxon>Fungi</taxon>
        <taxon>Dikarya</taxon>
        <taxon>Ascomycota</taxon>
        <taxon>Pezizomycotina</taxon>
        <taxon>Eurotiomycetes</taxon>
        <taxon>Eurotiomycetidae</taxon>
        <taxon>Eurotiales</taxon>
        <taxon>Aspergillaceae</taxon>
        <taxon>Penicillium</taxon>
    </lineage>
</organism>
<evidence type="ECO:0000256" key="1">
    <source>
        <dbReference type="ARBA" id="ARBA00022737"/>
    </source>
</evidence>
<keyword evidence="8" id="KW-1185">Reference proteome</keyword>
<feature type="repeat" description="ANK" evidence="2">
    <location>
        <begin position="702"/>
        <end position="734"/>
    </location>
</feature>
<reference evidence="7 8" key="1">
    <citation type="journal article" date="2016" name="BMC Genomics">
        <title>Genome sequencing and secondary metabolism of the postharvest pathogen Penicillium griseofulvum.</title>
        <authorList>
            <person name="Banani H."/>
            <person name="Marcet-Houben M."/>
            <person name="Ballester A.R."/>
            <person name="Abbruscato P."/>
            <person name="Gonzalez-Candelas L."/>
            <person name="Gabaldon T."/>
            <person name="Spadaro D."/>
        </authorList>
    </citation>
    <scope>NUCLEOTIDE SEQUENCE [LARGE SCALE GENOMIC DNA]</scope>
    <source>
        <strain evidence="7 8">PG3</strain>
    </source>
</reference>
<dbReference type="PANTHER" id="PTHR10039">
    <property type="entry name" value="AMELOGENIN"/>
    <property type="match status" value="1"/>
</dbReference>
<dbReference type="PROSITE" id="PS50088">
    <property type="entry name" value="ANK_REPEAT"/>
    <property type="match status" value="4"/>
</dbReference>
<evidence type="ECO:0000313" key="8">
    <source>
        <dbReference type="Proteomes" id="UP000070168"/>
    </source>
</evidence>
<dbReference type="InterPro" id="IPR027417">
    <property type="entry name" value="P-loop_NTPase"/>
</dbReference>
<dbReference type="STRING" id="5078.A0A135L9R2"/>
<dbReference type="InterPro" id="IPR036770">
    <property type="entry name" value="Ankyrin_rpt-contain_sf"/>
</dbReference>
<dbReference type="Proteomes" id="UP000070168">
    <property type="component" value="Unassembled WGS sequence"/>
</dbReference>